<proteinExistence type="predicted"/>
<accession>A0A540N2E1</accession>
<gene>
    <name evidence="1" type="ORF">C1H46_009206</name>
</gene>
<dbReference type="Pfam" id="PF07911">
    <property type="entry name" value="DUF1677"/>
    <property type="match status" value="1"/>
</dbReference>
<dbReference type="STRING" id="106549.A0A540N2E1"/>
<protein>
    <recommendedName>
        <fullName evidence="3">DUF1677 domain-containing protein</fullName>
    </recommendedName>
</protein>
<dbReference type="PANTHER" id="PTHR33108:SF56">
    <property type="entry name" value="DUF1677 FAMILY PROTEIN"/>
    <property type="match status" value="1"/>
</dbReference>
<organism evidence="1 2">
    <name type="scientific">Malus baccata</name>
    <name type="common">Siberian crab apple</name>
    <name type="synonym">Pyrus baccata</name>
    <dbReference type="NCBI Taxonomy" id="106549"/>
    <lineage>
        <taxon>Eukaryota</taxon>
        <taxon>Viridiplantae</taxon>
        <taxon>Streptophyta</taxon>
        <taxon>Embryophyta</taxon>
        <taxon>Tracheophyta</taxon>
        <taxon>Spermatophyta</taxon>
        <taxon>Magnoliopsida</taxon>
        <taxon>eudicotyledons</taxon>
        <taxon>Gunneridae</taxon>
        <taxon>Pentapetalae</taxon>
        <taxon>rosids</taxon>
        <taxon>fabids</taxon>
        <taxon>Rosales</taxon>
        <taxon>Rosaceae</taxon>
        <taxon>Amygdaloideae</taxon>
        <taxon>Maleae</taxon>
        <taxon>Malus</taxon>
    </lineage>
</organism>
<dbReference type="Proteomes" id="UP000315295">
    <property type="component" value="Unassembled WGS sequence"/>
</dbReference>
<sequence length="137" mass="15494">MESAEVKRISEPEEVVEVKCYCCCLKEECTPAYVAAVKERHQGRWICGLCTEAINDENSRSPRKISTEEAVKRHFRFCKEFRKSIPPANPTADLISAMKQLLLRTLDSPRRERLGDCQPAMVRSKSCFATVGKAQGN</sequence>
<evidence type="ECO:0000313" key="1">
    <source>
        <dbReference type="EMBL" id="TQE05227.1"/>
    </source>
</evidence>
<dbReference type="EMBL" id="VIEB01000127">
    <property type="protein sequence ID" value="TQE05227.1"/>
    <property type="molecule type" value="Genomic_DNA"/>
</dbReference>
<reference evidence="1 2" key="1">
    <citation type="journal article" date="2019" name="G3 (Bethesda)">
        <title>Sequencing of a Wild Apple (Malus baccata) Genome Unravels the Differences Between Cultivated and Wild Apple Species Regarding Disease Resistance and Cold Tolerance.</title>
        <authorList>
            <person name="Chen X."/>
        </authorList>
    </citation>
    <scope>NUCLEOTIDE SEQUENCE [LARGE SCALE GENOMIC DNA]</scope>
    <source>
        <strain evidence="2">cv. Shandingzi</strain>
        <tissue evidence="1">Leaves</tissue>
    </source>
</reference>
<keyword evidence="2" id="KW-1185">Reference proteome</keyword>
<dbReference type="AlphaFoldDB" id="A0A540N2E1"/>
<dbReference type="InterPro" id="IPR012876">
    <property type="entry name" value="DUF1677_pln"/>
</dbReference>
<evidence type="ECO:0008006" key="3">
    <source>
        <dbReference type="Google" id="ProtNLM"/>
    </source>
</evidence>
<evidence type="ECO:0000313" key="2">
    <source>
        <dbReference type="Proteomes" id="UP000315295"/>
    </source>
</evidence>
<comment type="caution">
    <text evidence="1">The sequence shown here is derived from an EMBL/GenBank/DDBJ whole genome shotgun (WGS) entry which is preliminary data.</text>
</comment>
<dbReference type="PANTHER" id="PTHR33108">
    <property type="entry name" value="OS01G0745000 PROTEIN"/>
    <property type="match status" value="1"/>
</dbReference>
<name>A0A540N2E1_MALBA</name>